<organism evidence="9 10">
    <name type="scientific">Persicobacter psychrovividus</name>
    <dbReference type="NCBI Taxonomy" id="387638"/>
    <lineage>
        <taxon>Bacteria</taxon>
        <taxon>Pseudomonadati</taxon>
        <taxon>Bacteroidota</taxon>
        <taxon>Cytophagia</taxon>
        <taxon>Cytophagales</taxon>
        <taxon>Persicobacteraceae</taxon>
        <taxon>Persicobacter</taxon>
    </lineage>
</organism>
<dbReference type="EMBL" id="AP025293">
    <property type="protein sequence ID" value="BDD00583.1"/>
    <property type="molecule type" value="Genomic_DNA"/>
</dbReference>
<evidence type="ECO:0000256" key="4">
    <source>
        <dbReference type="ARBA" id="ARBA00022801"/>
    </source>
</evidence>
<dbReference type="PANTHER" id="PTHR14969">
    <property type="entry name" value="SPHINGOSINE-1-PHOSPHATE PHOSPHOHYDROLASE"/>
    <property type="match status" value="1"/>
</dbReference>
<accession>A0ABM7VHX7</accession>
<dbReference type="Gene3D" id="1.20.144.10">
    <property type="entry name" value="Phosphatidic acid phosphatase type 2/haloperoxidase"/>
    <property type="match status" value="1"/>
</dbReference>
<evidence type="ECO:0000256" key="3">
    <source>
        <dbReference type="ARBA" id="ARBA00022692"/>
    </source>
</evidence>
<keyword evidence="3 7" id="KW-0812">Transmembrane</keyword>
<dbReference type="Proteomes" id="UP001354989">
    <property type="component" value="Plasmid pPP1"/>
</dbReference>
<geneLocation type="plasmid" evidence="9 10">
    <name>pPP1</name>
</geneLocation>
<proteinExistence type="predicted"/>
<dbReference type="SUPFAM" id="SSF48317">
    <property type="entry name" value="Acid phosphatase/Vanadium-dependent haloperoxidase"/>
    <property type="match status" value="1"/>
</dbReference>
<keyword evidence="6 7" id="KW-0472">Membrane</keyword>
<gene>
    <name evidence="9" type="ORF">PEPS_28630</name>
</gene>
<feature type="transmembrane region" description="Helical" evidence="7">
    <location>
        <begin position="218"/>
        <end position="240"/>
    </location>
</feature>
<name>A0ABM7VHX7_9BACT</name>
<evidence type="ECO:0000256" key="5">
    <source>
        <dbReference type="ARBA" id="ARBA00022989"/>
    </source>
</evidence>
<evidence type="ECO:0000256" key="7">
    <source>
        <dbReference type="SAM" id="Phobius"/>
    </source>
</evidence>
<dbReference type="InterPro" id="IPR036938">
    <property type="entry name" value="PAP2/HPO_sf"/>
</dbReference>
<evidence type="ECO:0000256" key="6">
    <source>
        <dbReference type="ARBA" id="ARBA00023136"/>
    </source>
</evidence>
<keyword evidence="10" id="KW-1185">Reference proteome</keyword>
<evidence type="ECO:0000256" key="1">
    <source>
        <dbReference type="ARBA" id="ARBA00004651"/>
    </source>
</evidence>
<keyword evidence="2" id="KW-1003">Cell membrane</keyword>
<dbReference type="CDD" id="cd01610">
    <property type="entry name" value="PAP2_like"/>
    <property type="match status" value="1"/>
</dbReference>
<keyword evidence="5 7" id="KW-1133">Transmembrane helix</keyword>
<dbReference type="RefSeq" id="WP_338398422.1">
    <property type="nucleotide sequence ID" value="NZ_AP025293.1"/>
</dbReference>
<reference evidence="9 10" key="1">
    <citation type="submission" date="2021-12" db="EMBL/GenBank/DDBJ databases">
        <title>Genome sequencing of bacteria with rrn-lacking chromosome and rrn-plasmid.</title>
        <authorList>
            <person name="Anda M."/>
            <person name="Iwasaki W."/>
        </authorList>
    </citation>
    <scope>NUCLEOTIDE SEQUENCE [LARGE SCALE GENOMIC DNA]</scope>
    <source>
        <strain evidence="9 10">NBRC 101262</strain>
        <plasmid evidence="9 10">pPP1</plasmid>
    </source>
</reference>
<feature type="transmembrane region" description="Helical" evidence="7">
    <location>
        <begin position="191"/>
        <end position="212"/>
    </location>
</feature>
<dbReference type="InterPro" id="IPR000326">
    <property type="entry name" value="PAP2/HPO"/>
</dbReference>
<evidence type="ECO:0000313" key="10">
    <source>
        <dbReference type="Proteomes" id="UP001354989"/>
    </source>
</evidence>
<sequence length="247" mass="28595">MELAKNHIHRPFLYLSAGLLILISYTSLTSMHIPAEDNITLYLMVSDAVLTIPTTLLTILFWVITAYKFKKPKLLWGIPLMLFFYVSATYLNELFLKEQIASPRPNMVWMMEHHYLNMEEFYEQHPTKILRRQALEPVVNQIDSNIVPLALKSHWIHETGYSFPSGHSEHAWILCSSLIFLLSYFYKRVMLFNLLLVALAVAVSLSRVLLYVHRPIDVIVGALMGVVLGYVLFLILQAIFPHEHRKV</sequence>
<feature type="transmembrane region" description="Helical" evidence="7">
    <location>
        <begin position="39"/>
        <end position="62"/>
    </location>
</feature>
<feature type="transmembrane region" description="Helical" evidence="7">
    <location>
        <begin position="74"/>
        <end position="91"/>
    </location>
</feature>
<dbReference type="Pfam" id="PF01569">
    <property type="entry name" value="PAP2"/>
    <property type="match status" value="1"/>
</dbReference>
<feature type="domain" description="Phosphatidic acid phosphatase type 2/haloperoxidase" evidence="8">
    <location>
        <begin position="78"/>
        <end position="233"/>
    </location>
</feature>
<evidence type="ECO:0000256" key="2">
    <source>
        <dbReference type="ARBA" id="ARBA00022475"/>
    </source>
</evidence>
<feature type="transmembrane region" description="Helical" evidence="7">
    <location>
        <begin position="12"/>
        <end position="33"/>
    </location>
</feature>
<evidence type="ECO:0000259" key="8">
    <source>
        <dbReference type="SMART" id="SM00014"/>
    </source>
</evidence>
<keyword evidence="9" id="KW-0614">Plasmid</keyword>
<dbReference type="PANTHER" id="PTHR14969:SF62">
    <property type="entry name" value="DECAPRENYLPHOSPHORYL-5-PHOSPHORIBOSE PHOSPHATASE RV3807C-RELATED"/>
    <property type="match status" value="1"/>
</dbReference>
<evidence type="ECO:0000313" key="9">
    <source>
        <dbReference type="EMBL" id="BDD00583.1"/>
    </source>
</evidence>
<dbReference type="SMART" id="SM00014">
    <property type="entry name" value="acidPPc"/>
    <property type="match status" value="1"/>
</dbReference>
<protein>
    <recommendedName>
        <fullName evidence="8">Phosphatidic acid phosphatase type 2/haloperoxidase domain-containing protein</fullName>
    </recommendedName>
</protein>
<comment type="subcellular location">
    <subcellularLocation>
        <location evidence="1">Cell membrane</location>
        <topology evidence="1">Multi-pass membrane protein</topology>
    </subcellularLocation>
</comment>
<keyword evidence="4" id="KW-0378">Hydrolase</keyword>